<dbReference type="Pfam" id="PF18160">
    <property type="entry name" value="SLATT_5"/>
    <property type="match status" value="1"/>
</dbReference>
<feature type="transmembrane region" description="Helical" evidence="1">
    <location>
        <begin position="186"/>
        <end position="203"/>
    </location>
</feature>
<dbReference type="Proteomes" id="UP000620559">
    <property type="component" value="Unassembled WGS sequence"/>
</dbReference>
<evidence type="ECO:0000313" key="4">
    <source>
        <dbReference type="Proteomes" id="UP000620559"/>
    </source>
</evidence>
<accession>A0A8J7FKS6</accession>
<protein>
    <submittedName>
        <fullName evidence="3">SLATT domain-containing protein</fullName>
    </submittedName>
</protein>
<sequence length="206" mass="23765">MNVNSDFDAFVTSLRKRIWITKGSRFNAARRLNNKYQFSLSSISILSVYGIAIPFIQNIVNNPQCQRVNDIYNAISVILSVFTLVISLLEGAKNYQIKAEKLHSNAVELSSLNRELEYLIVSKSQEADFIQEIGNISASYENLIKECPENHELEDYTLFMLQNRKDFNTSAFTEFYLRIKLICLNYWLYAFVLGIPPILFLLYSSC</sequence>
<gene>
    <name evidence="3" type="ORF">IQ247_22635</name>
</gene>
<comment type="caution">
    <text evidence="3">The sequence shown here is derived from an EMBL/GenBank/DDBJ whole genome shotgun (WGS) entry which is preliminary data.</text>
</comment>
<name>A0A8J7FKS6_9CYAN</name>
<reference evidence="3" key="1">
    <citation type="submission" date="2020-10" db="EMBL/GenBank/DDBJ databases">
        <authorList>
            <person name="Castelo-Branco R."/>
            <person name="Eusebio N."/>
            <person name="Adriana R."/>
            <person name="Vieira A."/>
            <person name="Brugerolle De Fraissinette N."/>
            <person name="Rezende De Castro R."/>
            <person name="Schneider M.P."/>
            <person name="Vasconcelos V."/>
            <person name="Leao P.N."/>
        </authorList>
    </citation>
    <scope>NUCLEOTIDE SEQUENCE</scope>
    <source>
        <strain evidence="3">LEGE 06105</strain>
    </source>
</reference>
<dbReference type="NCBIfam" id="NF033631">
    <property type="entry name" value="SLATT_5"/>
    <property type="match status" value="1"/>
</dbReference>
<dbReference type="InterPro" id="IPR041115">
    <property type="entry name" value="SLATT_5"/>
</dbReference>
<proteinExistence type="predicted"/>
<feature type="domain" description="SMODS and SLOG-associating 2TM effector" evidence="2">
    <location>
        <begin position="10"/>
        <end position="202"/>
    </location>
</feature>
<keyword evidence="1" id="KW-0472">Membrane</keyword>
<feature type="transmembrane region" description="Helical" evidence="1">
    <location>
        <begin position="38"/>
        <end position="59"/>
    </location>
</feature>
<organism evidence="3 4">
    <name type="scientific">Plectonema cf. radiosum LEGE 06105</name>
    <dbReference type="NCBI Taxonomy" id="945769"/>
    <lineage>
        <taxon>Bacteria</taxon>
        <taxon>Bacillati</taxon>
        <taxon>Cyanobacteriota</taxon>
        <taxon>Cyanophyceae</taxon>
        <taxon>Oscillatoriophycideae</taxon>
        <taxon>Oscillatoriales</taxon>
        <taxon>Microcoleaceae</taxon>
        <taxon>Plectonema</taxon>
    </lineage>
</organism>
<evidence type="ECO:0000313" key="3">
    <source>
        <dbReference type="EMBL" id="MBE9215426.1"/>
    </source>
</evidence>
<evidence type="ECO:0000259" key="2">
    <source>
        <dbReference type="Pfam" id="PF18160"/>
    </source>
</evidence>
<keyword evidence="1" id="KW-1133">Transmembrane helix</keyword>
<dbReference type="AlphaFoldDB" id="A0A8J7FKS6"/>
<keyword evidence="4" id="KW-1185">Reference proteome</keyword>
<dbReference type="EMBL" id="JADEWL010000099">
    <property type="protein sequence ID" value="MBE9215426.1"/>
    <property type="molecule type" value="Genomic_DNA"/>
</dbReference>
<feature type="transmembrane region" description="Helical" evidence="1">
    <location>
        <begin position="71"/>
        <end position="89"/>
    </location>
</feature>
<dbReference type="RefSeq" id="WP_193923498.1">
    <property type="nucleotide sequence ID" value="NZ_JADEWL010000099.1"/>
</dbReference>
<keyword evidence="1" id="KW-0812">Transmembrane</keyword>
<evidence type="ECO:0000256" key="1">
    <source>
        <dbReference type="SAM" id="Phobius"/>
    </source>
</evidence>